<dbReference type="VEuPathDB" id="FungiDB:KLMA_80429"/>
<sequence>MFGTRFFSQLPLWEISEYPPWSLFLSLICPLTYRAHSFHCYPHLDFIALTNLAPLPIKLQPTSTSSIYFSLCYPDDICLYPSTGLITPPSIPPSLYLLHFCFFYILLHHFSRNKHTFLLPAH</sequence>
<dbReference type="EMBL" id="AP012220">
    <property type="protein sequence ID" value="BAQ55770.1"/>
    <property type="molecule type" value="Genomic_DNA"/>
</dbReference>
<dbReference type="AlphaFoldDB" id="A0A1L7LMB6"/>
<gene>
    <name evidence="1" type="ORF">KLMA_80429</name>
</gene>
<dbReference type="Proteomes" id="UP000065495">
    <property type="component" value="Chromosome 8"/>
</dbReference>
<evidence type="ECO:0000313" key="1">
    <source>
        <dbReference type="EMBL" id="BAQ55770.1"/>
    </source>
</evidence>
<dbReference type="RefSeq" id="XP_022678481.1">
    <property type="nucleotide sequence ID" value="XM_022822186.1"/>
</dbReference>
<dbReference type="KEGG" id="kmx:KLMA_80429"/>
<dbReference type="GeneID" id="34718615"/>
<organism evidence="1 2">
    <name type="scientific">Kluyveromyces marxianus (strain DMKU3-1042 / BCC 29191 / NBRC 104275)</name>
    <name type="common">Yeast</name>
    <name type="synonym">Candida kefyr</name>
    <dbReference type="NCBI Taxonomy" id="1003335"/>
    <lineage>
        <taxon>Eukaryota</taxon>
        <taxon>Fungi</taxon>
        <taxon>Dikarya</taxon>
        <taxon>Ascomycota</taxon>
        <taxon>Saccharomycotina</taxon>
        <taxon>Saccharomycetes</taxon>
        <taxon>Saccharomycetales</taxon>
        <taxon>Saccharomycetaceae</taxon>
        <taxon>Kluyveromyces</taxon>
    </lineage>
</organism>
<protein>
    <submittedName>
        <fullName evidence="1">Uncharacterized protein</fullName>
    </submittedName>
</protein>
<name>A0A1L7LMB6_KLUMD</name>
<accession>A0A1L7LMB6</accession>
<proteinExistence type="predicted"/>
<reference evidence="1 2" key="1">
    <citation type="journal article" date="2015" name="Biotechnol. Biofuels">
        <title>Genetic basis of the highly efficient yeast Kluyveromyces marxianus: complete genome sequence and transcriptome analyses.</title>
        <authorList>
            <person name="Lertwattanasakul N."/>
            <person name="Kosaka T."/>
            <person name="Hosoyama A."/>
            <person name="Suzuki Y."/>
            <person name="Rodrussamee N."/>
            <person name="Matsutani M."/>
            <person name="Murata M."/>
            <person name="Fujimoto N."/>
            <person name="Suprayogi"/>
            <person name="Tsuchikane K."/>
            <person name="Limtong S."/>
            <person name="Fujita N."/>
            <person name="Yamada M."/>
        </authorList>
    </citation>
    <scope>NUCLEOTIDE SEQUENCE [LARGE SCALE GENOMIC DNA]</scope>
    <source>
        <strain evidence="2">DMKU3-1042 / BCC 29191 / NBRC 104275</strain>
    </source>
</reference>
<evidence type="ECO:0000313" key="2">
    <source>
        <dbReference type="Proteomes" id="UP000065495"/>
    </source>
</evidence>